<comment type="caution">
    <text evidence="3">The sequence shown here is derived from an EMBL/GenBank/DDBJ whole genome shotgun (WGS) entry which is preliminary data.</text>
</comment>
<dbReference type="InterPro" id="IPR026444">
    <property type="entry name" value="Secre_tail"/>
</dbReference>
<name>A0A1V9FSD4_9BACT</name>
<evidence type="ECO:0000259" key="2">
    <source>
        <dbReference type="Pfam" id="PF18962"/>
    </source>
</evidence>
<organism evidence="3 4">
    <name type="scientific">Niastella vici</name>
    <dbReference type="NCBI Taxonomy" id="1703345"/>
    <lineage>
        <taxon>Bacteria</taxon>
        <taxon>Pseudomonadati</taxon>
        <taxon>Bacteroidota</taxon>
        <taxon>Chitinophagia</taxon>
        <taxon>Chitinophagales</taxon>
        <taxon>Chitinophagaceae</taxon>
        <taxon>Niastella</taxon>
    </lineage>
</organism>
<evidence type="ECO:0000313" key="4">
    <source>
        <dbReference type="Proteomes" id="UP000192796"/>
    </source>
</evidence>
<dbReference type="RefSeq" id="WP_081151509.1">
    <property type="nucleotide sequence ID" value="NZ_LVYD01000058.1"/>
</dbReference>
<dbReference type="Pfam" id="PF18962">
    <property type="entry name" value="Por_Secre_tail"/>
    <property type="match status" value="1"/>
</dbReference>
<feature type="chain" id="PRO_5012393226" description="Secretion system C-terminal sorting domain-containing protein" evidence="1">
    <location>
        <begin position="32"/>
        <end position="336"/>
    </location>
</feature>
<protein>
    <recommendedName>
        <fullName evidence="2">Secretion system C-terminal sorting domain-containing protein</fullName>
    </recommendedName>
</protein>
<keyword evidence="4" id="KW-1185">Reference proteome</keyword>
<dbReference type="PANTHER" id="PTHR33681">
    <property type="entry name" value="BINDING PROTEIN, PUTATIVE, EXPRESSED-RELATED"/>
    <property type="match status" value="1"/>
</dbReference>
<proteinExistence type="predicted"/>
<dbReference type="EMBL" id="LVYD01000058">
    <property type="protein sequence ID" value="OQP61156.1"/>
    <property type="molecule type" value="Genomic_DNA"/>
</dbReference>
<dbReference type="NCBIfam" id="TIGR04183">
    <property type="entry name" value="Por_Secre_tail"/>
    <property type="match status" value="1"/>
</dbReference>
<feature type="signal peptide" evidence="1">
    <location>
        <begin position="1"/>
        <end position="31"/>
    </location>
</feature>
<dbReference type="AlphaFoldDB" id="A0A1V9FSD4"/>
<dbReference type="Proteomes" id="UP000192796">
    <property type="component" value="Unassembled WGS sequence"/>
</dbReference>
<keyword evidence="1" id="KW-0732">Signal</keyword>
<feature type="domain" description="Secretion system C-terminal sorting" evidence="2">
    <location>
        <begin position="254"/>
        <end position="331"/>
    </location>
</feature>
<reference evidence="3 4" key="1">
    <citation type="submission" date="2016-03" db="EMBL/GenBank/DDBJ databases">
        <title>Niastella vici sp. nov., isolated from farmland soil.</title>
        <authorList>
            <person name="Chen L."/>
            <person name="Wang D."/>
            <person name="Yang S."/>
            <person name="Wang G."/>
        </authorList>
    </citation>
    <scope>NUCLEOTIDE SEQUENCE [LARGE SCALE GENOMIC DNA]</scope>
    <source>
        <strain evidence="3 4">DJ57</strain>
    </source>
</reference>
<dbReference type="STRING" id="1703345.A3860_05410"/>
<evidence type="ECO:0000313" key="3">
    <source>
        <dbReference type="EMBL" id="OQP61156.1"/>
    </source>
</evidence>
<accession>A0A1V9FSD4</accession>
<gene>
    <name evidence="3" type="ORF">A3860_05410</name>
</gene>
<dbReference type="PANTHER" id="PTHR33681:SF4">
    <property type="entry name" value="OS12G0171100 PROTEIN"/>
    <property type="match status" value="1"/>
</dbReference>
<evidence type="ECO:0000256" key="1">
    <source>
        <dbReference type="SAM" id="SignalP"/>
    </source>
</evidence>
<dbReference type="OrthoDB" id="769491at2"/>
<sequence length="336" mass="37146">MKLTTTYAIRNIMRALCFIAALLFSTSITHAQLGSGWVQYSPTKKIHLDNEDGLQIYSWTSSKSVCSPVCADYSYNSSTETETFRLFDNRSNRSEIRLQNDYSTGSRQFEGYVTFYSPLNDESLMQIFGSTSGATELMIRGYAASGGSIRGAGQTLATNVYGKEVRINVIHLQENVGNKIIIYINGVKKAEIADNEAVTNYHKYGNYGTLTTGEAVVKWRRVRSFRDGTAPSSAATAREATTGEAISLNNNIRVYPNPLTGNQATIRYTLLKPELVHITMVNISGQVEEVINVRQQAGEQTVYWNTSHKAAGVYIANITIGTKTERVKLIIGGSRQ</sequence>